<dbReference type="PANTHER" id="PTHR14511">
    <property type="entry name" value="G PROTEIN COUPLED RECEPTOR, CLASS C, GROUP 5"/>
    <property type="match status" value="1"/>
</dbReference>
<protein>
    <submittedName>
        <fullName evidence="9">G protein-coupled receptor class C group 5 member C</fullName>
    </submittedName>
</protein>
<feature type="region of interest" description="Disordered" evidence="6">
    <location>
        <begin position="108"/>
        <end position="144"/>
    </location>
</feature>
<feature type="transmembrane region" description="Helical" evidence="7">
    <location>
        <begin position="482"/>
        <end position="502"/>
    </location>
</feature>
<sequence>MCYPVPAVPPPVPRCCQPRLCLPVCSDCFRPSPGWGRTRQRRAELWAASFTLLLHPPKIAAPAWKPPPGPAGPQVPGVPRASHGSSPSPSPRGRGGCGVPWPSRGCWVSPAPSPAPGTTDPPGMGLPRPPAPRRLQASPGAAEPCQGLSRQLTFLREAPRAPAAGLLAFGYGAQHRSERPVQSPPRSVRPPRFWPRHPKEPPGAEPPHAHRTGARGGGGLPPRSHPALPPRPGSVPSVWGQPPVGAPTPAPGGCPPPPPARCAGAGPGRAPPAAAHLGEGPGRAGQARTGLRARGSARSGAEPPGHRALEPGPWTPRSAPAPRCRMGAAAVLPAAACVLLALLPAGRAQSTPPAGCGKDLSSLYYNLCDLSAAWGIAVETVASLGVVTSFVLTIVLVASLPFVQDPQKKSLVATQVFFMLGTFGLFCLTFDFIVGPNFSTCASRRFLFGVLFGICFSCLLAHAVALNFLARRNQGPRGWVTLVVALLLALVEVIINAEWLTITVARREGGPADPCVLADADFVLALIYVMVLLVAAFGTAWPALCGRYTRWRKHGAFILATTGLSMAIWVAWTAMYLYGNQHAGKKPGWDDPTLAIALVANACAFILLYVIPEVTHVTRRGPEQAYEDDGYPTRGVGYETILKEQKSQSMFVENKAFSMDEPSFAKKPVSPYSGYNGQLLTSVYQPTEMALMHKGPSEGPYDMILPRATAASPAAGSASSTLRAEDAFAVQARHAAAQRDGRSGQVQSPYSRNRW</sequence>
<comment type="subcellular location">
    <subcellularLocation>
        <location evidence="1">Membrane</location>
        <topology evidence="1">Multi-pass membrane protein</topology>
    </subcellularLocation>
</comment>
<organism evidence="9 10">
    <name type="scientific">Anser cygnoides</name>
    <name type="common">Swan goose</name>
    <dbReference type="NCBI Taxonomy" id="8845"/>
    <lineage>
        <taxon>Eukaryota</taxon>
        <taxon>Metazoa</taxon>
        <taxon>Chordata</taxon>
        <taxon>Craniata</taxon>
        <taxon>Vertebrata</taxon>
        <taxon>Euteleostomi</taxon>
        <taxon>Archelosauria</taxon>
        <taxon>Archosauria</taxon>
        <taxon>Dinosauria</taxon>
        <taxon>Saurischia</taxon>
        <taxon>Theropoda</taxon>
        <taxon>Coelurosauria</taxon>
        <taxon>Aves</taxon>
        <taxon>Neognathae</taxon>
        <taxon>Galloanserae</taxon>
        <taxon>Anseriformes</taxon>
        <taxon>Anatidae</taxon>
        <taxon>Anserinae</taxon>
        <taxon>Anser</taxon>
    </lineage>
</organism>
<feature type="transmembrane region" description="Helical" evidence="7">
    <location>
        <begin position="372"/>
        <end position="398"/>
    </location>
</feature>
<dbReference type="GO" id="GO:0005886">
    <property type="term" value="C:plasma membrane"/>
    <property type="evidence" value="ECO:0007669"/>
    <property type="project" value="TreeGrafter"/>
</dbReference>
<dbReference type="GO" id="GO:0070062">
    <property type="term" value="C:extracellular exosome"/>
    <property type="evidence" value="ECO:0007669"/>
    <property type="project" value="TreeGrafter"/>
</dbReference>
<dbReference type="InterPro" id="IPR051753">
    <property type="entry name" value="RA-inducible_GPCR3"/>
</dbReference>
<feature type="region of interest" description="Disordered" evidence="6">
    <location>
        <begin position="731"/>
        <end position="755"/>
    </location>
</feature>
<dbReference type="PANTHER" id="PTHR14511:SF15">
    <property type="entry name" value="G-PROTEIN COUPLED RECEPTOR FAMILY C GROUP 5 MEMBER C"/>
    <property type="match status" value="1"/>
</dbReference>
<feature type="transmembrane region" description="Helical" evidence="7">
    <location>
        <begin position="410"/>
        <end position="434"/>
    </location>
</feature>
<feature type="compositionally biased region" description="Pro residues" evidence="6">
    <location>
        <begin position="244"/>
        <end position="260"/>
    </location>
</feature>
<feature type="compositionally biased region" description="Pro residues" evidence="6">
    <location>
        <begin position="223"/>
        <end position="233"/>
    </location>
</feature>
<comment type="similarity">
    <text evidence="2">Belongs to the G-protein coupled receptor 3 family.</text>
</comment>
<reference evidence="9" key="1">
    <citation type="submission" date="2025-05" db="UniProtKB">
        <authorList>
            <consortium name="Ensembl"/>
        </authorList>
    </citation>
    <scope>IDENTIFICATION</scope>
</reference>
<evidence type="ECO:0000256" key="6">
    <source>
        <dbReference type="SAM" id="MobiDB-lite"/>
    </source>
</evidence>
<dbReference type="GO" id="GO:0043235">
    <property type="term" value="C:receptor complex"/>
    <property type="evidence" value="ECO:0007669"/>
    <property type="project" value="TreeGrafter"/>
</dbReference>
<dbReference type="Proteomes" id="UP000694521">
    <property type="component" value="Unplaced"/>
</dbReference>
<dbReference type="Ensembl" id="ENSACDT00005000495.1">
    <property type="protein sequence ID" value="ENSACDP00005000430.1"/>
    <property type="gene ID" value="ENSACDG00005000302.1"/>
</dbReference>
<feature type="region of interest" description="Disordered" evidence="6">
    <location>
        <begin position="61"/>
        <end position="96"/>
    </location>
</feature>
<keyword evidence="10" id="KW-1185">Reference proteome</keyword>
<evidence type="ECO:0000256" key="3">
    <source>
        <dbReference type="ARBA" id="ARBA00022692"/>
    </source>
</evidence>
<proteinExistence type="inferred from homology"/>
<feature type="compositionally biased region" description="Polar residues" evidence="6">
    <location>
        <begin position="744"/>
        <end position="755"/>
    </location>
</feature>
<evidence type="ECO:0000256" key="4">
    <source>
        <dbReference type="ARBA" id="ARBA00022989"/>
    </source>
</evidence>
<feature type="compositionally biased region" description="Low complexity" evidence="6">
    <location>
        <begin position="74"/>
        <end position="87"/>
    </location>
</feature>
<feature type="compositionally biased region" description="Pro residues" evidence="6">
    <location>
        <begin position="64"/>
        <end position="73"/>
    </location>
</feature>
<dbReference type="GO" id="GO:0004930">
    <property type="term" value="F:G protein-coupled receptor activity"/>
    <property type="evidence" value="ECO:0007669"/>
    <property type="project" value="InterPro"/>
</dbReference>
<evidence type="ECO:0000313" key="9">
    <source>
        <dbReference type="Ensembl" id="ENSACDP00005000429.1"/>
    </source>
</evidence>
<keyword evidence="5 7" id="KW-0472">Membrane</keyword>
<keyword evidence="4 7" id="KW-1133">Transmembrane helix</keyword>
<keyword evidence="3 7" id="KW-0812">Transmembrane</keyword>
<name>A0A8B9D4C8_ANSCY</name>
<dbReference type="AlphaFoldDB" id="A0A8B9D4C8"/>
<feature type="transmembrane region" description="Helical" evidence="7">
    <location>
        <begin position="593"/>
        <end position="611"/>
    </location>
</feature>
<dbReference type="PROSITE" id="PS50259">
    <property type="entry name" value="G_PROTEIN_RECEP_F3_4"/>
    <property type="match status" value="1"/>
</dbReference>
<feature type="transmembrane region" description="Helical" evidence="7">
    <location>
        <begin position="556"/>
        <end position="578"/>
    </location>
</feature>
<dbReference type="OrthoDB" id="9880600at2759"/>
<evidence type="ECO:0000256" key="1">
    <source>
        <dbReference type="ARBA" id="ARBA00004141"/>
    </source>
</evidence>
<evidence type="ECO:0000259" key="8">
    <source>
        <dbReference type="PROSITE" id="PS50259"/>
    </source>
</evidence>
<feature type="transmembrane region" description="Helical" evidence="7">
    <location>
        <begin position="446"/>
        <end position="470"/>
    </location>
</feature>
<feature type="domain" description="G-protein coupled receptors family 3 profile" evidence="8">
    <location>
        <begin position="418"/>
        <end position="577"/>
    </location>
</feature>
<evidence type="ECO:0000256" key="7">
    <source>
        <dbReference type="SAM" id="Phobius"/>
    </source>
</evidence>
<feature type="region of interest" description="Disordered" evidence="6">
    <location>
        <begin position="174"/>
        <end position="320"/>
    </location>
</feature>
<evidence type="ECO:0000256" key="2">
    <source>
        <dbReference type="ARBA" id="ARBA00007242"/>
    </source>
</evidence>
<dbReference type="CDD" id="cd15277">
    <property type="entry name" value="7tmC_RAIG3_GPRC5C"/>
    <property type="match status" value="1"/>
</dbReference>
<evidence type="ECO:0000256" key="5">
    <source>
        <dbReference type="ARBA" id="ARBA00023136"/>
    </source>
</evidence>
<dbReference type="GO" id="GO:0030295">
    <property type="term" value="F:protein kinase activator activity"/>
    <property type="evidence" value="ECO:0007669"/>
    <property type="project" value="TreeGrafter"/>
</dbReference>
<feature type="transmembrane region" description="Helical" evidence="7">
    <location>
        <begin position="522"/>
        <end position="544"/>
    </location>
</feature>
<accession>A0A8B9D4C8</accession>
<dbReference type="InterPro" id="IPR017978">
    <property type="entry name" value="GPCR_3_C"/>
</dbReference>
<evidence type="ECO:0000313" key="10">
    <source>
        <dbReference type="Proteomes" id="UP000694521"/>
    </source>
</evidence>
<dbReference type="Ensembl" id="ENSACDT00005000494.1">
    <property type="protein sequence ID" value="ENSACDP00005000429.1"/>
    <property type="gene ID" value="ENSACDG00005000302.1"/>
</dbReference>
<dbReference type="Pfam" id="PF00003">
    <property type="entry name" value="7tm_3"/>
    <property type="match status" value="1"/>
</dbReference>